<name>A0A8I1MW17_THIA3</name>
<gene>
    <name evidence="4" type="ORF">J0I24_09730</name>
</gene>
<dbReference type="GO" id="GO:0015920">
    <property type="term" value="P:lipopolysaccharide transport"/>
    <property type="evidence" value="ECO:0007669"/>
    <property type="project" value="TreeGrafter"/>
</dbReference>
<dbReference type="AlphaFoldDB" id="A0A8I1MW17"/>
<sequence>MSALRIALNDLTRSIFAWRLWSLLGWLEIRQRYARSKLGPFWLTISMGVLVGTMGVVYGSLFGVKLADYLPMLA</sequence>
<keyword evidence="2" id="KW-0813">Transport</keyword>
<evidence type="ECO:0000313" key="5">
    <source>
        <dbReference type="Proteomes" id="UP000664800"/>
    </source>
</evidence>
<evidence type="ECO:0000256" key="1">
    <source>
        <dbReference type="ARBA" id="ARBA00007783"/>
    </source>
</evidence>
<evidence type="ECO:0000313" key="4">
    <source>
        <dbReference type="EMBL" id="MBN8744573.1"/>
    </source>
</evidence>
<comment type="caution">
    <text evidence="4">The sequence shown here is derived from an EMBL/GenBank/DDBJ whole genome shotgun (WGS) entry which is preliminary data.</text>
</comment>
<accession>A0A8I1MW17</accession>
<proteinExistence type="inferred from homology"/>
<keyword evidence="3" id="KW-0812">Transmembrane</keyword>
<dbReference type="PANTHER" id="PTHR30413:SF10">
    <property type="entry name" value="CAPSULE POLYSACCHARIDE EXPORT INNER-MEMBRANE PROTEIN CTRC"/>
    <property type="match status" value="1"/>
</dbReference>
<reference evidence="4" key="1">
    <citation type="submission" date="2021-02" db="EMBL/GenBank/DDBJ databases">
        <title>Thiocyanate and organic carbon inputs drive convergent selection for specific autotrophic Afipia and Thiobacillus strains within complex microbiomes.</title>
        <authorList>
            <person name="Huddy R.J."/>
            <person name="Sachdeva R."/>
            <person name="Kadzinga F."/>
            <person name="Kantor R.S."/>
            <person name="Harrison S.T.L."/>
            <person name="Banfield J.F."/>
        </authorList>
    </citation>
    <scope>NUCLEOTIDE SEQUENCE</scope>
    <source>
        <strain evidence="4">SCN18_13_7_16_R3_B_64_19</strain>
    </source>
</reference>
<dbReference type="PANTHER" id="PTHR30413">
    <property type="entry name" value="INNER MEMBRANE TRANSPORT PERMEASE"/>
    <property type="match status" value="1"/>
</dbReference>
<dbReference type="EMBL" id="JAFKMR010000018">
    <property type="protein sequence ID" value="MBN8744573.1"/>
    <property type="molecule type" value="Genomic_DNA"/>
</dbReference>
<comment type="similarity">
    <text evidence="1">Belongs to the ABC-2 integral membrane protein family.</text>
</comment>
<feature type="transmembrane region" description="Helical" evidence="3">
    <location>
        <begin position="41"/>
        <end position="64"/>
    </location>
</feature>
<organism evidence="4 5">
    <name type="scientific">Thiomonas arsenitoxydans (strain DSM 22701 / CIP 110005 / 3As)</name>
    <dbReference type="NCBI Taxonomy" id="426114"/>
    <lineage>
        <taxon>Bacteria</taxon>
        <taxon>Pseudomonadati</taxon>
        <taxon>Pseudomonadota</taxon>
        <taxon>Betaproteobacteria</taxon>
        <taxon>Burkholderiales</taxon>
        <taxon>Thiomonas</taxon>
    </lineage>
</organism>
<dbReference type="Proteomes" id="UP000664800">
    <property type="component" value="Unassembled WGS sequence"/>
</dbReference>
<evidence type="ECO:0000256" key="3">
    <source>
        <dbReference type="SAM" id="Phobius"/>
    </source>
</evidence>
<keyword evidence="3" id="KW-1133">Transmembrane helix</keyword>
<feature type="non-terminal residue" evidence="4">
    <location>
        <position position="74"/>
    </location>
</feature>
<protein>
    <submittedName>
        <fullName evidence="4">ABC transporter permease</fullName>
    </submittedName>
</protein>
<evidence type="ECO:0000256" key="2">
    <source>
        <dbReference type="ARBA" id="ARBA00022448"/>
    </source>
</evidence>
<keyword evidence="3" id="KW-0472">Membrane</keyword>